<organism evidence="1">
    <name type="scientific">marine sediment metagenome</name>
    <dbReference type="NCBI Taxonomy" id="412755"/>
    <lineage>
        <taxon>unclassified sequences</taxon>
        <taxon>metagenomes</taxon>
        <taxon>ecological metagenomes</taxon>
    </lineage>
</organism>
<dbReference type="Gene3D" id="3.40.50.1460">
    <property type="match status" value="1"/>
</dbReference>
<dbReference type="EMBL" id="BART01008641">
    <property type="protein sequence ID" value="GAG56046.1"/>
    <property type="molecule type" value="Genomic_DNA"/>
</dbReference>
<proteinExistence type="predicted"/>
<reference evidence="1" key="1">
    <citation type="journal article" date="2014" name="Front. Microbiol.">
        <title>High frequency of phylogenetically diverse reductive dehalogenase-homologous genes in deep subseafloor sedimentary metagenomes.</title>
        <authorList>
            <person name="Kawai M."/>
            <person name="Futagami T."/>
            <person name="Toyoda A."/>
            <person name="Takaki Y."/>
            <person name="Nishi S."/>
            <person name="Hori S."/>
            <person name="Arai W."/>
            <person name="Tsubouchi T."/>
            <person name="Morono Y."/>
            <person name="Uchiyama I."/>
            <person name="Ito T."/>
            <person name="Fujiyama A."/>
            <person name="Inagaki F."/>
            <person name="Takami H."/>
        </authorList>
    </citation>
    <scope>NUCLEOTIDE SEQUENCE</scope>
    <source>
        <strain evidence="1">Expedition CK06-06</strain>
    </source>
</reference>
<evidence type="ECO:0000313" key="1">
    <source>
        <dbReference type="EMBL" id="GAG56046.1"/>
    </source>
</evidence>
<dbReference type="AlphaFoldDB" id="X1A764"/>
<gene>
    <name evidence="1" type="ORF">S01H4_19377</name>
</gene>
<comment type="caution">
    <text evidence="1">The sequence shown here is derived from an EMBL/GenBank/DDBJ whole genome shotgun (WGS) entry which is preliminary data.</text>
</comment>
<protein>
    <submittedName>
        <fullName evidence="1">Uncharacterized protein</fullName>
    </submittedName>
</protein>
<accession>X1A764</accession>
<sequence>MGFTEEDISGELHLPEVYFETDILEASTTKERVSLNIKASDSLYSLDRINIFLNDVPIYGINGISLKGKNLKNYTDSIPLNLIYGRNKIQVSALNEKGVESFKEIKEIFCNKPYVKPDLYIATIGVSRYKDSDYNLLYADKDADDLISLYKKNKKLFNKVHVLNLNNEMAVSENIVKINDFYSKSHVDDIVVLFIAGHGMRDDKDGENRLAGGIAFYKYFLIKISPQTPYFHFIIKLFNILFFM</sequence>
<name>X1A764_9ZZZZ</name>